<dbReference type="Pfam" id="PF02176">
    <property type="entry name" value="zf-TRAF"/>
    <property type="match status" value="1"/>
</dbReference>
<dbReference type="SUPFAM" id="SSF57850">
    <property type="entry name" value="RING/U-box"/>
    <property type="match status" value="1"/>
</dbReference>
<dbReference type="SUPFAM" id="SSF74924">
    <property type="entry name" value="Cap-Gly domain"/>
    <property type="match status" value="2"/>
</dbReference>
<evidence type="ECO:0000256" key="2">
    <source>
        <dbReference type="ARBA" id="ARBA00022771"/>
    </source>
</evidence>
<dbReference type="Gene3D" id="3.30.40.10">
    <property type="entry name" value="Zinc/RING finger domain, C3HC4 (zinc finger)"/>
    <property type="match status" value="3"/>
</dbReference>
<reference evidence="9 10" key="1">
    <citation type="submission" date="2022-05" db="EMBL/GenBank/DDBJ databases">
        <authorList>
            <consortium name="Genoscope - CEA"/>
            <person name="William W."/>
        </authorList>
    </citation>
    <scope>NUCLEOTIDE SEQUENCE [LARGE SCALE GENOMIC DNA]</scope>
</reference>
<evidence type="ECO:0000313" key="10">
    <source>
        <dbReference type="Proteomes" id="UP001159428"/>
    </source>
</evidence>
<dbReference type="GO" id="GO:0043122">
    <property type="term" value="P:regulation of canonical NF-kappaB signal transduction"/>
    <property type="evidence" value="ECO:0007669"/>
    <property type="project" value="TreeGrafter"/>
</dbReference>
<dbReference type="Gene3D" id="1.10.287.950">
    <property type="entry name" value="Methyl-accepting chemotaxis protein"/>
    <property type="match status" value="1"/>
</dbReference>
<protein>
    <recommendedName>
        <fullName evidence="11">RING-type E3 ubiquitin transferase</fullName>
    </recommendedName>
</protein>
<dbReference type="Pfam" id="PF13923">
    <property type="entry name" value="zf-C3HC4_2"/>
    <property type="match status" value="1"/>
</dbReference>
<dbReference type="InterPro" id="IPR001293">
    <property type="entry name" value="Znf_TRAF"/>
</dbReference>
<dbReference type="PROSITE" id="PS00518">
    <property type="entry name" value="ZF_RING_1"/>
    <property type="match status" value="1"/>
</dbReference>
<dbReference type="AlphaFoldDB" id="A0AAU9XVB2"/>
<proteinExistence type="predicted"/>
<dbReference type="FunFam" id="3.30.40.10:FF:000179">
    <property type="entry name" value="TNF receptor-associated factor"/>
    <property type="match status" value="1"/>
</dbReference>
<dbReference type="PANTHER" id="PTHR10131:SF94">
    <property type="entry name" value="TNF RECEPTOR-ASSOCIATED FACTOR 4"/>
    <property type="match status" value="1"/>
</dbReference>
<dbReference type="GO" id="GO:0008270">
    <property type="term" value="F:zinc ion binding"/>
    <property type="evidence" value="ECO:0007669"/>
    <property type="project" value="UniProtKB-KW"/>
</dbReference>
<dbReference type="InterPro" id="IPR000938">
    <property type="entry name" value="CAP-Gly_domain"/>
</dbReference>
<dbReference type="Pfam" id="PF01302">
    <property type="entry name" value="CAP_GLY"/>
    <property type="match status" value="2"/>
</dbReference>
<dbReference type="InterPro" id="IPR013083">
    <property type="entry name" value="Znf_RING/FYVE/PHD"/>
</dbReference>
<feature type="zinc finger region" description="TRAF-type" evidence="4">
    <location>
        <begin position="208"/>
        <end position="255"/>
    </location>
</feature>
<feature type="domain" description="RING-type" evidence="6">
    <location>
        <begin position="126"/>
        <end position="166"/>
    </location>
</feature>
<feature type="region of interest" description="Disordered" evidence="5">
    <location>
        <begin position="364"/>
        <end position="408"/>
    </location>
</feature>
<keyword evidence="3 4" id="KW-0862">Zinc</keyword>
<evidence type="ECO:0000256" key="5">
    <source>
        <dbReference type="SAM" id="MobiDB-lite"/>
    </source>
</evidence>
<dbReference type="SMART" id="SM00184">
    <property type="entry name" value="RING"/>
    <property type="match status" value="1"/>
</dbReference>
<name>A0AAU9XVB2_9CNID</name>
<keyword evidence="10" id="KW-1185">Reference proteome</keyword>
<evidence type="ECO:0000259" key="6">
    <source>
        <dbReference type="PROSITE" id="PS50089"/>
    </source>
</evidence>
<evidence type="ECO:0000259" key="7">
    <source>
        <dbReference type="PROSITE" id="PS50145"/>
    </source>
</evidence>
<dbReference type="PROSITE" id="PS50089">
    <property type="entry name" value="ZF_RING_2"/>
    <property type="match status" value="1"/>
</dbReference>
<dbReference type="PROSITE" id="PS50245">
    <property type="entry name" value="CAP_GLY_2"/>
    <property type="match status" value="1"/>
</dbReference>
<dbReference type="InterPro" id="IPR036859">
    <property type="entry name" value="CAP-Gly_dom_sf"/>
</dbReference>
<dbReference type="InterPro" id="IPR017907">
    <property type="entry name" value="Znf_RING_CS"/>
</dbReference>
<dbReference type="SMART" id="SM01052">
    <property type="entry name" value="CAP_GLY"/>
    <property type="match status" value="2"/>
</dbReference>
<organism evidence="9 10">
    <name type="scientific">Pocillopora meandrina</name>
    <dbReference type="NCBI Taxonomy" id="46732"/>
    <lineage>
        <taxon>Eukaryota</taxon>
        <taxon>Metazoa</taxon>
        <taxon>Cnidaria</taxon>
        <taxon>Anthozoa</taxon>
        <taxon>Hexacorallia</taxon>
        <taxon>Scleractinia</taxon>
        <taxon>Astrocoeniina</taxon>
        <taxon>Pocilloporidae</taxon>
        <taxon>Pocillopora</taxon>
    </lineage>
</organism>
<dbReference type="PANTHER" id="PTHR10131">
    <property type="entry name" value="TNF RECEPTOR ASSOCIATED FACTOR"/>
    <property type="match status" value="1"/>
</dbReference>
<evidence type="ECO:0000256" key="4">
    <source>
        <dbReference type="PROSITE-ProRule" id="PRU00207"/>
    </source>
</evidence>
<gene>
    <name evidence="9" type="ORF">PMEA_00032207</name>
</gene>
<feature type="zinc finger region" description="TRAF-type" evidence="4">
    <location>
        <begin position="263"/>
        <end position="316"/>
    </location>
</feature>
<keyword evidence="1 4" id="KW-0479">Metal-binding</keyword>
<evidence type="ECO:0000259" key="8">
    <source>
        <dbReference type="PROSITE" id="PS50245"/>
    </source>
</evidence>
<feature type="domain" description="CAP-Gly" evidence="8">
    <location>
        <begin position="539"/>
        <end position="582"/>
    </location>
</feature>
<dbReference type="Proteomes" id="UP001159428">
    <property type="component" value="Unassembled WGS sequence"/>
</dbReference>
<dbReference type="PROSITE" id="PS50145">
    <property type="entry name" value="ZF_TRAF"/>
    <property type="match status" value="2"/>
</dbReference>
<dbReference type="InterPro" id="IPR001841">
    <property type="entry name" value="Znf_RING"/>
</dbReference>
<evidence type="ECO:0000256" key="3">
    <source>
        <dbReference type="ARBA" id="ARBA00022833"/>
    </source>
</evidence>
<feature type="domain" description="TRAF-type" evidence="7">
    <location>
        <begin position="263"/>
        <end position="316"/>
    </location>
</feature>
<keyword evidence="2 4" id="KW-0863">Zinc-finger</keyword>
<sequence length="591" mass="67601">MKQGFKPKSIHYIEVGMKVLFYQRLRKLRGTIKYVGPVLRLHFIGVELDPCEELPIWLGHRESNGTYDGKRYFSWWVMLCLPLKVIFLTQKFFFDLYITMAAGQNIPELGGYDFEFTSVVPDDFECPVCQLTMKDPIQIGGCGHRFCNICLESLLRGHSPKCPVDRQPLSRDKIFPDVACHRKILDLKVKCPHVGCPWKGELRAVQKHQSECLFKVVECPNEGCKEKLTRRDMNNHKITECVWREVSCGYCRRSFIVKNKQQHHNVCQKFPVQCTNICGLSNIPREKLVAHIRDDCPLTEIDCKYKNVGCQSAFPRTRTKSHLESHMESHLLLAVCSLETTQNQVKDQSKQIERLTSLFNDQSQQLNDQSQQLNNQSQQLNNQSQQLNDQSQQLNNQSQQLNNQSQQLNDQLQQLNDQSQQLNNQSQQIEGLVAKNTEQSQQIASLTSSMQGLVQQVERLTGQDRHQAVLVDKPTNQTKGMTNKTEANIDKVEEGDTMKQGFKPKSINDIKVGMKVSFVCGGWAVRGTVRYVGSVSTIGLRLGVELDPGKGKDLPRYCLKHNGTYYGKRYFSCPPDRGIFIGFSNVIECYR</sequence>
<dbReference type="EMBL" id="CALNXJ010000073">
    <property type="protein sequence ID" value="CAH3159948.1"/>
    <property type="molecule type" value="Genomic_DNA"/>
</dbReference>
<evidence type="ECO:0000256" key="1">
    <source>
        <dbReference type="ARBA" id="ARBA00022723"/>
    </source>
</evidence>
<dbReference type="SUPFAM" id="SSF49599">
    <property type="entry name" value="TRAF domain-like"/>
    <property type="match status" value="2"/>
</dbReference>
<feature type="domain" description="TRAF-type" evidence="7">
    <location>
        <begin position="208"/>
        <end position="255"/>
    </location>
</feature>
<comment type="caution">
    <text evidence="9">The sequence shown here is derived from an EMBL/GenBank/DDBJ whole genome shotgun (WGS) entry which is preliminary data.</text>
</comment>
<dbReference type="Gene3D" id="2.30.30.190">
    <property type="entry name" value="CAP Gly-rich-like domain"/>
    <property type="match status" value="2"/>
</dbReference>
<evidence type="ECO:0000313" key="9">
    <source>
        <dbReference type="EMBL" id="CAH3159948.1"/>
    </source>
</evidence>
<evidence type="ECO:0008006" key="11">
    <source>
        <dbReference type="Google" id="ProtNLM"/>
    </source>
</evidence>
<accession>A0AAU9XVB2</accession>